<dbReference type="GO" id="GO:0071916">
    <property type="term" value="F:dipeptide transmembrane transporter activity"/>
    <property type="evidence" value="ECO:0007669"/>
    <property type="project" value="TreeGrafter"/>
</dbReference>
<keyword evidence="5 7" id="KW-1133">Transmembrane helix</keyword>
<dbReference type="AlphaFoldDB" id="A0A1J5RFX1"/>
<evidence type="ECO:0000256" key="3">
    <source>
        <dbReference type="ARBA" id="ARBA00022475"/>
    </source>
</evidence>
<dbReference type="PROSITE" id="PS50928">
    <property type="entry name" value="ABC_TM1"/>
    <property type="match status" value="1"/>
</dbReference>
<evidence type="ECO:0000256" key="6">
    <source>
        <dbReference type="ARBA" id="ARBA00023136"/>
    </source>
</evidence>
<keyword evidence="3" id="KW-1003">Cell membrane</keyword>
<feature type="transmembrane region" description="Helical" evidence="7">
    <location>
        <begin position="290"/>
        <end position="316"/>
    </location>
</feature>
<proteinExistence type="predicted"/>
<comment type="subcellular location">
    <subcellularLocation>
        <location evidence="1">Cell membrane</location>
        <topology evidence="1">Multi-pass membrane protein</topology>
    </subcellularLocation>
</comment>
<feature type="transmembrane region" description="Helical" evidence="7">
    <location>
        <begin position="144"/>
        <end position="167"/>
    </location>
</feature>
<evidence type="ECO:0000256" key="2">
    <source>
        <dbReference type="ARBA" id="ARBA00022448"/>
    </source>
</evidence>
<name>A0A1J5RFX1_9ZZZZ</name>
<feature type="domain" description="ABC transmembrane type-1" evidence="8">
    <location>
        <begin position="104"/>
        <end position="309"/>
    </location>
</feature>
<dbReference type="PANTHER" id="PTHR43163:SF6">
    <property type="entry name" value="DIPEPTIDE TRANSPORT SYSTEM PERMEASE PROTEIN DPPB-RELATED"/>
    <property type="match status" value="1"/>
</dbReference>
<evidence type="ECO:0000256" key="4">
    <source>
        <dbReference type="ARBA" id="ARBA00022692"/>
    </source>
</evidence>
<evidence type="ECO:0000259" key="8">
    <source>
        <dbReference type="PROSITE" id="PS50928"/>
    </source>
</evidence>
<dbReference type="Pfam" id="PF19300">
    <property type="entry name" value="BPD_transp_1_N"/>
    <property type="match status" value="1"/>
</dbReference>
<keyword evidence="6 7" id="KW-0472">Membrane</keyword>
<organism evidence="9">
    <name type="scientific">mine drainage metagenome</name>
    <dbReference type="NCBI Taxonomy" id="410659"/>
    <lineage>
        <taxon>unclassified sequences</taxon>
        <taxon>metagenomes</taxon>
        <taxon>ecological metagenomes</taxon>
    </lineage>
</organism>
<keyword evidence="2" id="KW-0813">Transport</keyword>
<dbReference type="EMBL" id="MLJW01000273">
    <property type="protein sequence ID" value="OIQ91004.1"/>
    <property type="molecule type" value="Genomic_DNA"/>
</dbReference>
<dbReference type="GO" id="GO:0005886">
    <property type="term" value="C:plasma membrane"/>
    <property type="evidence" value="ECO:0007669"/>
    <property type="project" value="UniProtKB-SubCell"/>
</dbReference>
<dbReference type="InterPro" id="IPR035906">
    <property type="entry name" value="MetI-like_sf"/>
</dbReference>
<feature type="transmembrane region" description="Helical" evidence="7">
    <location>
        <begin position="18"/>
        <end position="39"/>
    </location>
</feature>
<sequence>MGAAIDIIDMLEFLVKRLASIVPTLLFVSILIFGLQQLLPGDPALILAGEEQDPTVVAYLHKKLHLDQPLPVRYGYWMRDVLHGDLGESMRLQRPVSTLIAEKLPVTMELSLLAMVVALIVSIPAGIVAAVGRGTAWDYAANAFALWGLSTPNFWLGILLILLFSVHLHWFPASGYVSPFVNLRANLLGMVMPAFVLGNSIAAVLMRHTRSAMLEVLSADYVRTARAKGLSEPVVVLKHAFRNALTPVITLGALELGTLLSGAVLTEQVFTIPGFGKLIVDAVANRDFAVVQGVVLITALAYIVLNLLADLAAYLINPRLRR</sequence>
<dbReference type="InterPro" id="IPR045621">
    <property type="entry name" value="BPD_transp_1_N"/>
</dbReference>
<dbReference type="CDD" id="cd06261">
    <property type="entry name" value="TM_PBP2"/>
    <property type="match status" value="1"/>
</dbReference>
<feature type="transmembrane region" description="Helical" evidence="7">
    <location>
        <begin position="187"/>
        <end position="206"/>
    </location>
</feature>
<dbReference type="PANTHER" id="PTHR43163">
    <property type="entry name" value="DIPEPTIDE TRANSPORT SYSTEM PERMEASE PROTEIN DPPB-RELATED"/>
    <property type="match status" value="1"/>
</dbReference>
<evidence type="ECO:0000256" key="5">
    <source>
        <dbReference type="ARBA" id="ARBA00022989"/>
    </source>
</evidence>
<keyword evidence="4 7" id="KW-0812">Transmembrane</keyword>
<feature type="transmembrane region" description="Helical" evidence="7">
    <location>
        <begin position="112"/>
        <end position="132"/>
    </location>
</feature>
<gene>
    <name evidence="9" type="primary">dppB_4</name>
    <name evidence="9" type="ORF">GALL_270830</name>
</gene>
<protein>
    <submittedName>
        <fullName evidence="9">Dipeptide transport system permease protein DppB</fullName>
    </submittedName>
</protein>
<accession>A0A1J5RFX1</accession>
<comment type="caution">
    <text evidence="9">The sequence shown here is derived from an EMBL/GenBank/DDBJ whole genome shotgun (WGS) entry which is preliminary data.</text>
</comment>
<dbReference type="InterPro" id="IPR000515">
    <property type="entry name" value="MetI-like"/>
</dbReference>
<feature type="transmembrane region" description="Helical" evidence="7">
    <location>
        <begin position="248"/>
        <end position="270"/>
    </location>
</feature>
<evidence type="ECO:0000256" key="7">
    <source>
        <dbReference type="SAM" id="Phobius"/>
    </source>
</evidence>
<evidence type="ECO:0000313" key="9">
    <source>
        <dbReference type="EMBL" id="OIQ91004.1"/>
    </source>
</evidence>
<dbReference type="Pfam" id="PF00528">
    <property type="entry name" value="BPD_transp_1"/>
    <property type="match status" value="1"/>
</dbReference>
<dbReference type="SUPFAM" id="SSF161098">
    <property type="entry name" value="MetI-like"/>
    <property type="match status" value="1"/>
</dbReference>
<evidence type="ECO:0000256" key="1">
    <source>
        <dbReference type="ARBA" id="ARBA00004651"/>
    </source>
</evidence>
<dbReference type="Gene3D" id="1.10.3720.10">
    <property type="entry name" value="MetI-like"/>
    <property type="match status" value="1"/>
</dbReference>
<reference evidence="9" key="1">
    <citation type="submission" date="2016-10" db="EMBL/GenBank/DDBJ databases">
        <title>Sequence of Gallionella enrichment culture.</title>
        <authorList>
            <person name="Poehlein A."/>
            <person name="Muehling M."/>
            <person name="Daniel R."/>
        </authorList>
    </citation>
    <scope>NUCLEOTIDE SEQUENCE</scope>
</reference>